<accession>A0A9P4VQS8</accession>
<gene>
    <name evidence="1" type="ORF">M501DRAFT_998488</name>
</gene>
<evidence type="ECO:0000313" key="2">
    <source>
        <dbReference type="Proteomes" id="UP000799429"/>
    </source>
</evidence>
<name>A0A9P4VQS8_9PEZI</name>
<evidence type="ECO:0000313" key="1">
    <source>
        <dbReference type="EMBL" id="KAF2842231.1"/>
    </source>
</evidence>
<reference evidence="1" key="1">
    <citation type="journal article" date="2020" name="Stud. Mycol.">
        <title>101 Dothideomycetes genomes: a test case for predicting lifestyles and emergence of pathogens.</title>
        <authorList>
            <person name="Haridas S."/>
            <person name="Albert R."/>
            <person name="Binder M."/>
            <person name="Bloem J."/>
            <person name="Labutti K."/>
            <person name="Salamov A."/>
            <person name="Andreopoulos B."/>
            <person name="Baker S."/>
            <person name="Barry K."/>
            <person name="Bills G."/>
            <person name="Bluhm B."/>
            <person name="Cannon C."/>
            <person name="Castanera R."/>
            <person name="Culley D."/>
            <person name="Daum C."/>
            <person name="Ezra D."/>
            <person name="Gonzalez J."/>
            <person name="Henrissat B."/>
            <person name="Kuo A."/>
            <person name="Liang C."/>
            <person name="Lipzen A."/>
            <person name="Lutzoni F."/>
            <person name="Magnuson J."/>
            <person name="Mondo S."/>
            <person name="Nolan M."/>
            <person name="Ohm R."/>
            <person name="Pangilinan J."/>
            <person name="Park H.-J."/>
            <person name="Ramirez L."/>
            <person name="Alfaro M."/>
            <person name="Sun H."/>
            <person name="Tritt A."/>
            <person name="Yoshinaga Y."/>
            <person name="Zwiers L.-H."/>
            <person name="Turgeon B."/>
            <person name="Goodwin S."/>
            <person name="Spatafora J."/>
            <person name="Crous P."/>
            <person name="Grigoriev I."/>
        </authorList>
    </citation>
    <scope>NUCLEOTIDE SEQUENCE</scope>
    <source>
        <strain evidence="1">CBS 101060</strain>
    </source>
</reference>
<dbReference type="EMBL" id="MU006090">
    <property type="protein sequence ID" value="KAF2842231.1"/>
    <property type="molecule type" value="Genomic_DNA"/>
</dbReference>
<dbReference type="Proteomes" id="UP000799429">
    <property type="component" value="Unassembled WGS sequence"/>
</dbReference>
<organism evidence="1 2">
    <name type="scientific">Patellaria atrata CBS 101060</name>
    <dbReference type="NCBI Taxonomy" id="1346257"/>
    <lineage>
        <taxon>Eukaryota</taxon>
        <taxon>Fungi</taxon>
        <taxon>Dikarya</taxon>
        <taxon>Ascomycota</taxon>
        <taxon>Pezizomycotina</taxon>
        <taxon>Dothideomycetes</taxon>
        <taxon>Dothideomycetes incertae sedis</taxon>
        <taxon>Patellariales</taxon>
        <taxon>Patellariaceae</taxon>
        <taxon>Patellaria</taxon>
    </lineage>
</organism>
<keyword evidence="2" id="KW-1185">Reference proteome</keyword>
<protein>
    <submittedName>
        <fullName evidence="1">Uncharacterized protein</fullName>
    </submittedName>
</protein>
<sequence>MTLTRGTAGMVGYLEVWTGRLGWGVISVSRNVLKGHLGNVSFEKHDIPDPHESNRLGYIK</sequence>
<proteinExistence type="predicted"/>
<comment type="caution">
    <text evidence="1">The sequence shown here is derived from an EMBL/GenBank/DDBJ whole genome shotgun (WGS) entry which is preliminary data.</text>
</comment>
<dbReference type="AlphaFoldDB" id="A0A9P4VQS8"/>